<evidence type="ECO:0000256" key="4">
    <source>
        <dbReference type="ARBA" id="ARBA00023136"/>
    </source>
</evidence>
<dbReference type="InParanoid" id="T0RB12"/>
<dbReference type="PANTHER" id="PTHR43336:SF3">
    <property type="entry name" value="GUANYLATE CYCLASE DOMAIN-CONTAINING PROTEIN"/>
    <property type="match status" value="1"/>
</dbReference>
<keyword evidence="2 6" id="KW-0812">Transmembrane</keyword>
<evidence type="ECO:0000256" key="5">
    <source>
        <dbReference type="SAM" id="MobiDB-lite"/>
    </source>
</evidence>
<evidence type="ECO:0000256" key="1">
    <source>
        <dbReference type="ARBA" id="ARBA00004141"/>
    </source>
</evidence>
<feature type="domain" description="Ion transport" evidence="7">
    <location>
        <begin position="65"/>
        <end position="181"/>
    </location>
</feature>
<sequence length="365" mass="41129">MKNTRKISPELQSTNTGQGMHRDTSMNKFTTMSTVRTPAFHKAGTMRTPTQRWGMAILERKSYAGLMSFITLYCLFADDFRAAFFSKSADMGFYAVAFVCLLLFLVEFAISCRCKPGYLLSFYFYLDVIATLSLLPDIGFIWTPLTSADTVSSVSKAGSTAGRIVRVVRVIRLIRVVKLIKWKHSNAESELVIVESKTGGRMAEMTIRRVALIVLFLCFVLPAFDGGYNESFNLFESRGFDLIHQMVDTPLTVYTFDVTNPKPGFATPKFELDKRGKEVQVPVDFENDAEYKEIREGLDPAFLEAASNGVELYLHGDWRGAKMAFNQALELRPGDGPVSHVMSYMKSFDYNAPHDWEGVRDLDGY</sequence>
<evidence type="ECO:0000259" key="7">
    <source>
        <dbReference type="Pfam" id="PF00520"/>
    </source>
</evidence>
<gene>
    <name evidence="8" type="ORF">SDRG_15402</name>
</gene>
<dbReference type="AlphaFoldDB" id="T0RB12"/>
<dbReference type="Gene3D" id="1.20.120.350">
    <property type="entry name" value="Voltage-gated potassium channels. Chain C"/>
    <property type="match status" value="1"/>
</dbReference>
<dbReference type="InterPro" id="IPR027359">
    <property type="entry name" value="Volt_channel_dom_sf"/>
</dbReference>
<dbReference type="Proteomes" id="UP000030762">
    <property type="component" value="Unassembled WGS sequence"/>
</dbReference>
<organism evidence="8 9">
    <name type="scientific">Saprolegnia diclina (strain VS20)</name>
    <dbReference type="NCBI Taxonomy" id="1156394"/>
    <lineage>
        <taxon>Eukaryota</taxon>
        <taxon>Sar</taxon>
        <taxon>Stramenopiles</taxon>
        <taxon>Oomycota</taxon>
        <taxon>Saprolegniomycetes</taxon>
        <taxon>Saprolegniales</taxon>
        <taxon>Saprolegniaceae</taxon>
        <taxon>Saprolegnia</taxon>
    </lineage>
</organism>
<name>T0RB12_SAPDV</name>
<dbReference type="InterPro" id="IPR005821">
    <property type="entry name" value="Ion_trans_dom"/>
</dbReference>
<keyword evidence="9" id="KW-1185">Reference proteome</keyword>
<feature type="transmembrane region" description="Helical" evidence="6">
    <location>
        <begin position="122"/>
        <end position="142"/>
    </location>
</feature>
<evidence type="ECO:0000256" key="2">
    <source>
        <dbReference type="ARBA" id="ARBA00022692"/>
    </source>
</evidence>
<dbReference type="OrthoDB" id="199688at2759"/>
<keyword evidence="3 6" id="KW-1133">Transmembrane helix</keyword>
<dbReference type="EMBL" id="JH767222">
    <property type="protein sequence ID" value="EQC26752.1"/>
    <property type="molecule type" value="Genomic_DNA"/>
</dbReference>
<feature type="transmembrane region" description="Helical" evidence="6">
    <location>
        <begin position="210"/>
        <end position="228"/>
    </location>
</feature>
<evidence type="ECO:0000313" key="8">
    <source>
        <dbReference type="EMBL" id="EQC26752.1"/>
    </source>
</evidence>
<dbReference type="VEuPathDB" id="FungiDB:SDRG_15402"/>
<dbReference type="eggNOG" id="ENOG502SPW5">
    <property type="taxonomic scope" value="Eukaryota"/>
</dbReference>
<evidence type="ECO:0000313" key="9">
    <source>
        <dbReference type="Proteomes" id="UP000030762"/>
    </source>
</evidence>
<accession>T0RB12</accession>
<feature type="transmembrane region" description="Helical" evidence="6">
    <location>
        <begin position="91"/>
        <end position="110"/>
    </location>
</feature>
<dbReference type="RefSeq" id="XP_008619795.1">
    <property type="nucleotide sequence ID" value="XM_008621573.1"/>
</dbReference>
<protein>
    <recommendedName>
        <fullName evidence="7">Ion transport domain-containing protein</fullName>
    </recommendedName>
</protein>
<reference evidence="8 9" key="1">
    <citation type="submission" date="2012-04" db="EMBL/GenBank/DDBJ databases">
        <title>The Genome Sequence of Saprolegnia declina VS20.</title>
        <authorList>
            <consortium name="The Broad Institute Genome Sequencing Platform"/>
            <person name="Russ C."/>
            <person name="Nusbaum C."/>
            <person name="Tyler B."/>
            <person name="van West P."/>
            <person name="Dieguez-Uribeondo J."/>
            <person name="de Bruijn I."/>
            <person name="Tripathy S."/>
            <person name="Jiang R."/>
            <person name="Young S.K."/>
            <person name="Zeng Q."/>
            <person name="Gargeya S."/>
            <person name="Fitzgerald M."/>
            <person name="Haas B."/>
            <person name="Abouelleil A."/>
            <person name="Alvarado L."/>
            <person name="Arachchi H.M."/>
            <person name="Berlin A."/>
            <person name="Chapman S.B."/>
            <person name="Goldberg J."/>
            <person name="Griggs A."/>
            <person name="Gujja S."/>
            <person name="Hansen M."/>
            <person name="Howarth C."/>
            <person name="Imamovic A."/>
            <person name="Larimer J."/>
            <person name="McCowen C."/>
            <person name="Montmayeur A."/>
            <person name="Murphy C."/>
            <person name="Neiman D."/>
            <person name="Pearson M."/>
            <person name="Priest M."/>
            <person name="Roberts A."/>
            <person name="Saif S."/>
            <person name="Shea T."/>
            <person name="Sisk P."/>
            <person name="Sykes S."/>
            <person name="Wortman J."/>
            <person name="Nusbaum C."/>
            <person name="Birren B."/>
        </authorList>
    </citation>
    <scope>NUCLEOTIDE SEQUENCE [LARGE SCALE GENOMIC DNA]</scope>
    <source>
        <strain evidence="8 9">VS20</strain>
    </source>
</reference>
<evidence type="ECO:0000256" key="3">
    <source>
        <dbReference type="ARBA" id="ARBA00022989"/>
    </source>
</evidence>
<dbReference type="PANTHER" id="PTHR43336">
    <property type="entry name" value="OXYGEN SENSOR HISTIDINE KINASE RESPONSE REGULATOR DEVS/DOSS"/>
    <property type="match status" value="1"/>
</dbReference>
<keyword evidence="4 6" id="KW-0472">Membrane</keyword>
<feature type="region of interest" description="Disordered" evidence="5">
    <location>
        <begin position="1"/>
        <end position="24"/>
    </location>
</feature>
<dbReference type="STRING" id="1156394.T0RB12"/>
<dbReference type="GeneID" id="19956129"/>
<dbReference type="GO" id="GO:0005216">
    <property type="term" value="F:monoatomic ion channel activity"/>
    <property type="evidence" value="ECO:0007669"/>
    <property type="project" value="InterPro"/>
</dbReference>
<evidence type="ECO:0000256" key="6">
    <source>
        <dbReference type="SAM" id="Phobius"/>
    </source>
</evidence>
<comment type="subcellular location">
    <subcellularLocation>
        <location evidence="1">Membrane</location>
        <topology evidence="1">Multi-pass membrane protein</topology>
    </subcellularLocation>
</comment>
<dbReference type="Pfam" id="PF00520">
    <property type="entry name" value="Ion_trans"/>
    <property type="match status" value="1"/>
</dbReference>
<proteinExistence type="predicted"/>
<dbReference type="GO" id="GO:0016020">
    <property type="term" value="C:membrane"/>
    <property type="evidence" value="ECO:0007669"/>
    <property type="project" value="UniProtKB-SubCell"/>
</dbReference>